<evidence type="ECO:0000256" key="2">
    <source>
        <dbReference type="SAM" id="MobiDB-lite"/>
    </source>
</evidence>
<feature type="signal peptide" evidence="3">
    <location>
        <begin position="1"/>
        <end position="40"/>
    </location>
</feature>
<accession>A0ABT8K558</accession>
<gene>
    <name evidence="4" type="ORF">P5G52_17130</name>
</gene>
<name>A0ABT8K558_9MICC</name>
<dbReference type="InterPro" id="IPR029050">
    <property type="entry name" value="Immunoprotect_excell_Ig-like"/>
</dbReference>
<dbReference type="RefSeq" id="WP_301229770.1">
    <property type="nucleotide sequence ID" value="NZ_JAROCG010000002.1"/>
</dbReference>
<protein>
    <recommendedName>
        <fullName evidence="6">DUF4352 domain-containing protein</fullName>
    </recommendedName>
</protein>
<keyword evidence="5" id="KW-1185">Reference proteome</keyword>
<dbReference type="PROSITE" id="PS51257">
    <property type="entry name" value="PROKAR_LIPOPROTEIN"/>
    <property type="match status" value="1"/>
</dbReference>
<evidence type="ECO:0008006" key="6">
    <source>
        <dbReference type="Google" id="ProtNLM"/>
    </source>
</evidence>
<organism evidence="4 5">
    <name type="scientific">Arthrobacter burdickii</name>
    <dbReference type="NCBI Taxonomy" id="3035920"/>
    <lineage>
        <taxon>Bacteria</taxon>
        <taxon>Bacillati</taxon>
        <taxon>Actinomycetota</taxon>
        <taxon>Actinomycetes</taxon>
        <taxon>Micrococcales</taxon>
        <taxon>Micrococcaceae</taxon>
        <taxon>Arthrobacter</taxon>
    </lineage>
</organism>
<dbReference type="Gene3D" id="2.60.40.1240">
    <property type="match status" value="1"/>
</dbReference>
<feature type="region of interest" description="Disordered" evidence="2">
    <location>
        <begin position="35"/>
        <end position="91"/>
    </location>
</feature>
<sequence length="232" mass="23404">MNNRYIARGRPRTMSRGAGRVFIVLALTALLSGCSSDPEAGEAPSGNVGPEASASASPVDPKPTPDPGETGGPAGGPAFEPASTGAPEVSRDGETALRELTVAPVSFAEEAAWSDGLRASTRGFSRGTITATGAGAISGAAYVTVEVELQNRSESDVVLDAVVATLLVGEDALPAAPTYDIEEAADLSGVLAPGATATGSYAFQVGPDVNEGTFYLDVDGDHVIATFSGSFR</sequence>
<dbReference type="Proteomes" id="UP001174209">
    <property type="component" value="Unassembled WGS sequence"/>
</dbReference>
<evidence type="ECO:0000313" key="5">
    <source>
        <dbReference type="Proteomes" id="UP001174209"/>
    </source>
</evidence>
<comment type="caution">
    <text evidence="4">The sequence shown here is derived from an EMBL/GenBank/DDBJ whole genome shotgun (WGS) entry which is preliminary data.</text>
</comment>
<evidence type="ECO:0000256" key="1">
    <source>
        <dbReference type="ARBA" id="ARBA00022729"/>
    </source>
</evidence>
<reference evidence="4" key="1">
    <citation type="submission" date="2023-06" db="EMBL/GenBank/DDBJ databases">
        <title>MT1 and MT2 Draft Genomes of Novel Species.</title>
        <authorList>
            <person name="Venkateswaran K."/>
        </authorList>
    </citation>
    <scope>NUCLEOTIDE SEQUENCE</scope>
    <source>
        <strain evidence="4">IIF3SC-B10</strain>
    </source>
</reference>
<keyword evidence="1 3" id="KW-0732">Signal</keyword>
<feature type="chain" id="PRO_5046786570" description="DUF4352 domain-containing protein" evidence="3">
    <location>
        <begin position="41"/>
        <end position="232"/>
    </location>
</feature>
<proteinExistence type="predicted"/>
<dbReference type="EMBL" id="JAROCG010000002">
    <property type="protein sequence ID" value="MDN4612595.1"/>
    <property type="molecule type" value="Genomic_DNA"/>
</dbReference>
<evidence type="ECO:0000256" key="3">
    <source>
        <dbReference type="SAM" id="SignalP"/>
    </source>
</evidence>
<evidence type="ECO:0000313" key="4">
    <source>
        <dbReference type="EMBL" id="MDN4612595.1"/>
    </source>
</evidence>